<accession>A0ACC2B501</accession>
<dbReference type="Proteomes" id="UP001162992">
    <property type="component" value="Chromosome 17"/>
</dbReference>
<keyword evidence="2" id="KW-1185">Reference proteome</keyword>
<evidence type="ECO:0000313" key="1">
    <source>
        <dbReference type="EMBL" id="KAJ7524861.1"/>
    </source>
</evidence>
<comment type="caution">
    <text evidence="1">The sequence shown here is derived from an EMBL/GenBank/DDBJ whole genome shotgun (WGS) entry which is preliminary data.</text>
</comment>
<sequence length="486" mass="55182">MDDHDDEIARRHRIKPDNFVRPNATSSCATPRHNWRIASWCSQSRDTQSSSSLGTSTDSQDKSNVSEETNFDDNHPDPHTDPSQNGGMQNLCPPLQSLRVSRRDSEKAKESKKNIRKGKHCLEIKLDLGLLEKVSQEPDGPELSDSDNELHQRREKMAECDKQCTRIMTHLFLGGKSVAQNLAILQSCRITHILNCVGFVCSEYFPDDFIYKTLWLQDTPTEDILSIIYDVFDYFEDVREQAGGRVFVHCCQGVSRSAALVIAYLMWREHRGFEEVFEYVKGLRGVVCPNLGFVFQLMQLQSKILDPSKRQPVYLLRMAPHSVHDPLHLVPKSVSSPTADALDSRGAFVVHLPKRLYVWRGRVCDRMMFAAAERAAFQLVRYEHAQGPLISIMESCEPKQLLAALGIRLSSMDGYLGINDACLCPSDCALHNRLKDKFVAAYSSDYDMYRKARSKEFPATSGVTNSLSRREGSWNQFSQEIGWHSK</sequence>
<proteinExistence type="predicted"/>
<dbReference type="EMBL" id="CM055108">
    <property type="protein sequence ID" value="KAJ7524861.1"/>
    <property type="molecule type" value="Genomic_DNA"/>
</dbReference>
<gene>
    <name evidence="1" type="ORF">O6H91_17G024800</name>
</gene>
<protein>
    <submittedName>
        <fullName evidence="1">Uncharacterized protein</fullName>
    </submittedName>
</protein>
<reference evidence="2" key="1">
    <citation type="journal article" date="2024" name="Proc. Natl. Acad. Sci. U.S.A.">
        <title>Extraordinary preservation of gene collinearity over three hundred million years revealed in homosporous lycophytes.</title>
        <authorList>
            <person name="Li C."/>
            <person name="Wickell D."/>
            <person name="Kuo L.Y."/>
            <person name="Chen X."/>
            <person name="Nie B."/>
            <person name="Liao X."/>
            <person name="Peng D."/>
            <person name="Ji J."/>
            <person name="Jenkins J."/>
            <person name="Williams M."/>
            <person name="Shu S."/>
            <person name="Plott C."/>
            <person name="Barry K."/>
            <person name="Rajasekar S."/>
            <person name="Grimwood J."/>
            <person name="Han X."/>
            <person name="Sun S."/>
            <person name="Hou Z."/>
            <person name="He W."/>
            <person name="Dai G."/>
            <person name="Sun C."/>
            <person name="Schmutz J."/>
            <person name="Leebens-Mack J.H."/>
            <person name="Li F.W."/>
            <person name="Wang L."/>
        </authorList>
    </citation>
    <scope>NUCLEOTIDE SEQUENCE [LARGE SCALE GENOMIC DNA]</scope>
    <source>
        <strain evidence="2">cv. PW_Plant_1</strain>
    </source>
</reference>
<organism evidence="1 2">
    <name type="scientific">Diphasiastrum complanatum</name>
    <name type="common">Issler's clubmoss</name>
    <name type="synonym">Lycopodium complanatum</name>
    <dbReference type="NCBI Taxonomy" id="34168"/>
    <lineage>
        <taxon>Eukaryota</taxon>
        <taxon>Viridiplantae</taxon>
        <taxon>Streptophyta</taxon>
        <taxon>Embryophyta</taxon>
        <taxon>Tracheophyta</taxon>
        <taxon>Lycopodiopsida</taxon>
        <taxon>Lycopodiales</taxon>
        <taxon>Lycopodiaceae</taxon>
        <taxon>Lycopodioideae</taxon>
        <taxon>Diphasiastrum</taxon>
    </lineage>
</organism>
<evidence type="ECO:0000313" key="2">
    <source>
        <dbReference type="Proteomes" id="UP001162992"/>
    </source>
</evidence>
<name>A0ACC2B501_DIPCM</name>